<dbReference type="Gene3D" id="1.20.1260.10">
    <property type="match status" value="1"/>
</dbReference>
<evidence type="ECO:0000313" key="2">
    <source>
        <dbReference type="EMBL" id="NKY28556.1"/>
    </source>
</evidence>
<keyword evidence="3" id="KW-1185">Reference proteome</keyword>
<dbReference type="RefSeq" id="WP_062974255.1">
    <property type="nucleotide sequence ID" value="NZ_JAAXOS010000009.1"/>
</dbReference>
<evidence type="ECO:0000259" key="1">
    <source>
        <dbReference type="Pfam" id="PF03713"/>
    </source>
</evidence>
<dbReference type="AlphaFoldDB" id="A0A7X6R4Q3"/>
<dbReference type="InterPro" id="IPR012347">
    <property type="entry name" value="Ferritin-like"/>
</dbReference>
<dbReference type="Pfam" id="PF03713">
    <property type="entry name" value="DUF305"/>
    <property type="match status" value="1"/>
</dbReference>
<dbReference type="PANTHER" id="PTHR36933:SF1">
    <property type="entry name" value="SLL0788 PROTEIN"/>
    <property type="match status" value="1"/>
</dbReference>
<evidence type="ECO:0000313" key="3">
    <source>
        <dbReference type="Proteomes" id="UP000540698"/>
    </source>
</evidence>
<reference evidence="2 3" key="1">
    <citation type="submission" date="2020-04" db="EMBL/GenBank/DDBJ databases">
        <title>MicrobeNet Type strains.</title>
        <authorList>
            <person name="Nicholson A.C."/>
        </authorList>
    </citation>
    <scope>NUCLEOTIDE SEQUENCE [LARGE SCALE GENOMIC DNA]</scope>
    <source>
        <strain evidence="2 3">DSM 44956</strain>
    </source>
</reference>
<comment type="caution">
    <text evidence="2">The sequence shown here is derived from an EMBL/GenBank/DDBJ whole genome shotgun (WGS) entry which is preliminary data.</text>
</comment>
<organism evidence="2 3">
    <name type="scientific">Nocardia gamkensis</name>
    <dbReference type="NCBI Taxonomy" id="352869"/>
    <lineage>
        <taxon>Bacteria</taxon>
        <taxon>Bacillati</taxon>
        <taxon>Actinomycetota</taxon>
        <taxon>Actinomycetes</taxon>
        <taxon>Mycobacteriales</taxon>
        <taxon>Nocardiaceae</taxon>
        <taxon>Nocardia</taxon>
    </lineage>
</organism>
<dbReference type="InterPro" id="IPR005183">
    <property type="entry name" value="DUF305_CopM-like"/>
</dbReference>
<proteinExistence type="predicted"/>
<protein>
    <submittedName>
        <fullName evidence="2">DUF305 domain-containing protein</fullName>
    </submittedName>
</protein>
<dbReference type="Proteomes" id="UP000540698">
    <property type="component" value="Unassembled WGS sequence"/>
</dbReference>
<feature type="domain" description="DUF305" evidence="1">
    <location>
        <begin position="45"/>
        <end position="208"/>
    </location>
</feature>
<gene>
    <name evidence="2" type="ORF">HGB38_20355</name>
</gene>
<sequence length="222" mass="23964">MNPTRLLRTAAVASLALMLVVLGAALRPAFVPEPSSAVPVLSEVETGFVQDMLAHHNQALLMIARLDSGVDPIVAVAARQIAESQRTEIGMMVGWLRMAHAATINPDPMSWMHPDTPQHHRHSPAAPADTIAAAHAATMPGMATQTDLDALAAARGRDAEVLFLELMRRHHYGGIQMAQAADRLLDGGIVEQAAREMYDTQAREAGLLALLLDQRPHFANDR</sequence>
<name>A0A7X6R4Q3_9NOCA</name>
<dbReference type="PANTHER" id="PTHR36933">
    <property type="entry name" value="SLL0788 PROTEIN"/>
    <property type="match status" value="1"/>
</dbReference>
<dbReference type="EMBL" id="JAAXOS010000009">
    <property type="protein sequence ID" value="NKY28556.1"/>
    <property type="molecule type" value="Genomic_DNA"/>
</dbReference>
<accession>A0A7X6R4Q3</accession>